<organism evidence="1 2">
    <name type="scientific">Rhodopirellula baltica SWK14</name>
    <dbReference type="NCBI Taxonomy" id="993516"/>
    <lineage>
        <taxon>Bacteria</taxon>
        <taxon>Pseudomonadati</taxon>
        <taxon>Planctomycetota</taxon>
        <taxon>Planctomycetia</taxon>
        <taxon>Pirellulales</taxon>
        <taxon>Pirellulaceae</taxon>
        <taxon>Rhodopirellula</taxon>
    </lineage>
</organism>
<comment type="caution">
    <text evidence="1">The sequence shown here is derived from an EMBL/GenBank/DDBJ whole genome shotgun (WGS) entry which is preliminary data.</text>
</comment>
<dbReference type="RefSeq" id="WP_007338258.1">
    <property type="nucleotide sequence ID" value="NZ_AMWG01000092.1"/>
</dbReference>
<gene>
    <name evidence="1" type="ORF">RBSWK_03330</name>
</gene>
<proteinExistence type="predicted"/>
<sequence>MNSITMNTPTKLIAAPTLAYLLIACLLCTPNQAFDIYVDPKGDES</sequence>
<accession>L7CES6</accession>
<dbReference type="AlphaFoldDB" id="L7CES6"/>
<dbReference type="PATRIC" id="fig|993516.3.peg.3544"/>
<dbReference type="Proteomes" id="UP000010959">
    <property type="component" value="Unassembled WGS sequence"/>
</dbReference>
<reference evidence="1 2" key="1">
    <citation type="journal article" date="2013" name="Mar. Genomics">
        <title>Expression of sulfatases in Rhodopirellula baltica and the diversity of sulfatases in the genus Rhodopirellula.</title>
        <authorList>
            <person name="Wegner C.E."/>
            <person name="Richter-Heitmann T."/>
            <person name="Klindworth A."/>
            <person name="Klockow C."/>
            <person name="Richter M."/>
            <person name="Achstetter T."/>
            <person name="Glockner F.O."/>
            <person name="Harder J."/>
        </authorList>
    </citation>
    <scope>NUCLEOTIDE SEQUENCE [LARGE SCALE GENOMIC DNA]</scope>
    <source>
        <strain evidence="1 2">SWK14</strain>
    </source>
</reference>
<dbReference type="EMBL" id="AMWG01000092">
    <property type="protein sequence ID" value="ELP32759.1"/>
    <property type="molecule type" value="Genomic_DNA"/>
</dbReference>
<name>L7CES6_RHOBT</name>
<evidence type="ECO:0000313" key="1">
    <source>
        <dbReference type="EMBL" id="ELP32759.1"/>
    </source>
</evidence>
<evidence type="ECO:0000313" key="2">
    <source>
        <dbReference type="Proteomes" id="UP000010959"/>
    </source>
</evidence>
<protein>
    <submittedName>
        <fullName evidence="1">Uncharacterized protein</fullName>
    </submittedName>
</protein>